<dbReference type="Proteomes" id="UP000039324">
    <property type="component" value="Unassembled WGS sequence"/>
</dbReference>
<dbReference type="SUPFAM" id="SSF46934">
    <property type="entry name" value="UBA-like"/>
    <property type="match status" value="1"/>
</dbReference>
<evidence type="ECO:0000313" key="4">
    <source>
        <dbReference type="EMBL" id="CEO96252.1"/>
    </source>
</evidence>
<feature type="domain" description="UBA" evidence="2">
    <location>
        <begin position="157"/>
        <end position="198"/>
    </location>
</feature>
<dbReference type="PROSITE" id="PS50053">
    <property type="entry name" value="UBIQUITIN_2"/>
    <property type="match status" value="1"/>
</dbReference>
<proteinExistence type="predicted"/>
<dbReference type="CDD" id="cd14291">
    <property type="entry name" value="UBA1_NUB1_like"/>
    <property type="match status" value="1"/>
</dbReference>
<evidence type="ECO:0000259" key="2">
    <source>
        <dbReference type="PROSITE" id="PS50030"/>
    </source>
</evidence>
<organism evidence="4 6">
    <name type="scientific">Plasmodiophora brassicae</name>
    <name type="common">Clubroot disease agent</name>
    <dbReference type="NCBI Taxonomy" id="37360"/>
    <lineage>
        <taxon>Eukaryota</taxon>
        <taxon>Sar</taxon>
        <taxon>Rhizaria</taxon>
        <taxon>Endomyxa</taxon>
        <taxon>Phytomyxea</taxon>
        <taxon>Plasmodiophorida</taxon>
        <taxon>Plasmodiophoridae</taxon>
        <taxon>Plasmodiophora</taxon>
    </lineage>
</organism>
<dbReference type="STRING" id="37360.A0A0G4IMC7"/>
<dbReference type="Pfam" id="PF00627">
    <property type="entry name" value="UBA"/>
    <property type="match status" value="1"/>
</dbReference>
<dbReference type="InterPro" id="IPR009060">
    <property type="entry name" value="UBA-like_sf"/>
</dbReference>
<dbReference type="InterPro" id="IPR029071">
    <property type="entry name" value="Ubiquitin-like_domsf"/>
</dbReference>
<dbReference type="AlphaFoldDB" id="A0A0G4IMC7"/>
<evidence type="ECO:0000259" key="3">
    <source>
        <dbReference type="PROSITE" id="PS50053"/>
    </source>
</evidence>
<dbReference type="Proteomes" id="UP000290189">
    <property type="component" value="Unassembled WGS sequence"/>
</dbReference>
<feature type="domain" description="Ubiquitin-like" evidence="3">
    <location>
        <begin position="1"/>
        <end position="77"/>
    </location>
</feature>
<accession>A0A0G4IMC7</accession>
<evidence type="ECO:0000256" key="1">
    <source>
        <dbReference type="SAM" id="MobiDB-lite"/>
    </source>
</evidence>
<dbReference type="Pfam" id="PF00240">
    <property type="entry name" value="ubiquitin"/>
    <property type="match status" value="1"/>
</dbReference>
<feature type="compositionally biased region" description="Low complexity" evidence="1">
    <location>
        <begin position="94"/>
        <end position="106"/>
    </location>
</feature>
<dbReference type="Gene3D" id="3.10.20.90">
    <property type="entry name" value="Phosphatidylinositol 3-kinase Catalytic Subunit, Chain A, domain 1"/>
    <property type="match status" value="1"/>
</dbReference>
<sequence length="209" mass="23041">MQVVVATLTGACITLDLTRKQCTLAGVRARLAAEWRVPAAGQVLVHSGRVLPGPDTDDLSRLGVRSGDQIVLYFSHRQYRTTSRSVHERLRGVTRSTTTTRTTTTTPHHDGHPASSPRMATVVRAWDTATSSSRPDRDSAFAARSSADHPAQQALVVCDEVKVQRLLEMGFRSATEIRSALVATRNNIDLALNWLITRNGDPAEYRRDR</sequence>
<dbReference type="Gene3D" id="1.10.8.10">
    <property type="entry name" value="DNA helicase RuvA subunit, C-terminal domain"/>
    <property type="match status" value="1"/>
</dbReference>
<evidence type="ECO:0000313" key="5">
    <source>
        <dbReference type="EMBL" id="SPQ99186.1"/>
    </source>
</evidence>
<dbReference type="EMBL" id="CDSF01000057">
    <property type="protein sequence ID" value="CEO96252.1"/>
    <property type="molecule type" value="Genomic_DNA"/>
</dbReference>
<dbReference type="EMBL" id="OVEO01000011">
    <property type="protein sequence ID" value="SPQ99186.1"/>
    <property type="molecule type" value="Genomic_DNA"/>
</dbReference>
<keyword evidence="5" id="KW-0496">Mitochondrion</keyword>
<dbReference type="InterPro" id="IPR000626">
    <property type="entry name" value="Ubiquitin-like_dom"/>
</dbReference>
<protein>
    <recommendedName>
        <fullName evidence="8">UBA domain-containing protein</fullName>
    </recommendedName>
</protein>
<dbReference type="PROSITE" id="PS50030">
    <property type="entry name" value="UBA"/>
    <property type="match status" value="1"/>
</dbReference>
<evidence type="ECO:0008006" key="8">
    <source>
        <dbReference type="Google" id="ProtNLM"/>
    </source>
</evidence>
<evidence type="ECO:0000313" key="6">
    <source>
        <dbReference type="Proteomes" id="UP000039324"/>
    </source>
</evidence>
<evidence type="ECO:0000313" key="7">
    <source>
        <dbReference type="Proteomes" id="UP000290189"/>
    </source>
</evidence>
<dbReference type="SMART" id="SM00165">
    <property type="entry name" value="UBA"/>
    <property type="match status" value="1"/>
</dbReference>
<dbReference type="InterPro" id="IPR015940">
    <property type="entry name" value="UBA"/>
</dbReference>
<dbReference type="SMART" id="SM00213">
    <property type="entry name" value="UBQ"/>
    <property type="match status" value="1"/>
</dbReference>
<geneLocation type="mitochondrion" evidence="5"/>
<keyword evidence="6" id="KW-1185">Reference proteome</keyword>
<gene>
    <name evidence="4" type="ORF">PBRA_004923</name>
    <name evidence="5" type="ORF">PLBR_LOCUS6401</name>
</gene>
<reference evidence="4 6" key="1">
    <citation type="submission" date="2015-02" db="EMBL/GenBank/DDBJ databases">
        <authorList>
            <person name="Chooi Y.-H."/>
        </authorList>
    </citation>
    <scope>NUCLEOTIDE SEQUENCE [LARGE SCALE GENOMIC DNA]</scope>
    <source>
        <strain evidence="4">E3</strain>
    </source>
</reference>
<name>A0A0G4IMC7_PLABS</name>
<reference evidence="5 7" key="2">
    <citation type="submission" date="2018-03" db="EMBL/GenBank/DDBJ databases">
        <authorList>
            <person name="Fogelqvist J."/>
        </authorList>
    </citation>
    <scope>NUCLEOTIDE SEQUENCE [LARGE SCALE GENOMIC DNA]</scope>
</reference>
<feature type="region of interest" description="Disordered" evidence="1">
    <location>
        <begin position="84"/>
        <end position="119"/>
    </location>
</feature>
<dbReference type="SUPFAM" id="SSF54236">
    <property type="entry name" value="Ubiquitin-like"/>
    <property type="match status" value="1"/>
</dbReference>